<reference evidence="1 2" key="1">
    <citation type="journal article" date="2017" name="Mol. Plant">
        <title>The Genome of Medicinal Plant Macleaya cordata Provides New Insights into Benzylisoquinoline Alkaloids Metabolism.</title>
        <authorList>
            <person name="Liu X."/>
            <person name="Liu Y."/>
            <person name="Huang P."/>
            <person name="Ma Y."/>
            <person name="Qing Z."/>
            <person name="Tang Q."/>
            <person name="Cao H."/>
            <person name="Cheng P."/>
            <person name="Zheng Y."/>
            <person name="Yuan Z."/>
            <person name="Zhou Y."/>
            <person name="Liu J."/>
            <person name="Tang Z."/>
            <person name="Zhuo Y."/>
            <person name="Zhang Y."/>
            <person name="Yu L."/>
            <person name="Huang J."/>
            <person name="Yang P."/>
            <person name="Peng Q."/>
            <person name="Zhang J."/>
            <person name="Jiang W."/>
            <person name="Zhang Z."/>
            <person name="Lin K."/>
            <person name="Ro D.K."/>
            <person name="Chen X."/>
            <person name="Xiong X."/>
            <person name="Shang Y."/>
            <person name="Huang S."/>
            <person name="Zeng J."/>
        </authorList>
    </citation>
    <scope>NUCLEOTIDE SEQUENCE [LARGE SCALE GENOMIC DNA]</scope>
    <source>
        <strain evidence="2">cv. BLH2017</strain>
        <tissue evidence="1">Root</tissue>
    </source>
</reference>
<keyword evidence="2" id="KW-1185">Reference proteome</keyword>
<proteinExistence type="predicted"/>
<organism evidence="1 2">
    <name type="scientific">Macleaya cordata</name>
    <name type="common">Five-seeded plume-poppy</name>
    <name type="synonym">Bocconia cordata</name>
    <dbReference type="NCBI Taxonomy" id="56857"/>
    <lineage>
        <taxon>Eukaryota</taxon>
        <taxon>Viridiplantae</taxon>
        <taxon>Streptophyta</taxon>
        <taxon>Embryophyta</taxon>
        <taxon>Tracheophyta</taxon>
        <taxon>Spermatophyta</taxon>
        <taxon>Magnoliopsida</taxon>
        <taxon>Ranunculales</taxon>
        <taxon>Papaveraceae</taxon>
        <taxon>Papaveroideae</taxon>
        <taxon>Macleaya</taxon>
    </lineage>
</organism>
<comment type="caution">
    <text evidence="1">The sequence shown here is derived from an EMBL/GenBank/DDBJ whole genome shotgun (WGS) entry which is preliminary data.</text>
</comment>
<name>A0A200PMK5_MACCD</name>
<dbReference type="InParanoid" id="A0A200PMK5"/>
<gene>
    <name evidence="1" type="ORF">BVC80_7463g3</name>
</gene>
<protein>
    <submittedName>
        <fullName evidence="1">Uncharacterized protein</fullName>
    </submittedName>
</protein>
<dbReference type="EMBL" id="MVGT01004453">
    <property type="protein sequence ID" value="OUZ99432.1"/>
    <property type="molecule type" value="Genomic_DNA"/>
</dbReference>
<evidence type="ECO:0000313" key="1">
    <source>
        <dbReference type="EMBL" id="OUZ99432.1"/>
    </source>
</evidence>
<accession>A0A200PMK5</accession>
<dbReference type="AlphaFoldDB" id="A0A200PMK5"/>
<sequence length="55" mass="6312">MDSMSNASNDGYYLFTPPVQLAGPIVRILHRKQLKIQPISMTVMSTSNLVWRNYQ</sequence>
<dbReference type="Proteomes" id="UP000195402">
    <property type="component" value="Unassembled WGS sequence"/>
</dbReference>
<evidence type="ECO:0000313" key="2">
    <source>
        <dbReference type="Proteomes" id="UP000195402"/>
    </source>
</evidence>